<dbReference type="InterPro" id="IPR003593">
    <property type="entry name" value="AAA+_ATPase"/>
</dbReference>
<dbReference type="RefSeq" id="WP_002684926.1">
    <property type="nucleotide sequence ID" value="NZ_CM001795.1"/>
</dbReference>
<evidence type="ECO:0000256" key="3">
    <source>
        <dbReference type="ARBA" id="ARBA00022741"/>
    </source>
</evidence>
<evidence type="ECO:0008006" key="11">
    <source>
        <dbReference type="Google" id="ProtNLM"/>
    </source>
</evidence>
<name>A0A0E2E404_TREDN</name>
<keyword evidence="4" id="KW-0067">ATP-binding</keyword>
<dbReference type="SUPFAM" id="SSF90123">
    <property type="entry name" value="ABC transporter transmembrane region"/>
    <property type="match status" value="1"/>
</dbReference>
<dbReference type="PROSITE" id="PS50929">
    <property type="entry name" value="ABC_TM1F"/>
    <property type="match status" value="1"/>
</dbReference>
<evidence type="ECO:0000259" key="8">
    <source>
        <dbReference type="PROSITE" id="PS50893"/>
    </source>
</evidence>
<feature type="transmembrane region" description="Helical" evidence="7">
    <location>
        <begin position="57"/>
        <end position="78"/>
    </location>
</feature>
<dbReference type="GO" id="GO:0016887">
    <property type="term" value="F:ATP hydrolysis activity"/>
    <property type="evidence" value="ECO:0007669"/>
    <property type="project" value="InterPro"/>
</dbReference>
<keyword evidence="3" id="KW-0547">Nucleotide-binding</keyword>
<reference evidence="10" key="1">
    <citation type="submission" date="2012-01" db="EMBL/GenBank/DDBJ databases">
        <title>The Genome Sequence of Treponema denticola H-22.</title>
        <authorList>
            <consortium name="The Broad Institute Genome Sequencing Platform"/>
            <person name="Earl A."/>
            <person name="Ward D."/>
            <person name="Feldgarden M."/>
            <person name="Gevers D."/>
            <person name="Blanton J.M."/>
            <person name="Fenno C.J."/>
            <person name="Baranova O.V."/>
            <person name="Mathney J."/>
            <person name="Dewhirst F.E."/>
            <person name="Izard J."/>
            <person name="Young S.K."/>
            <person name="Zeng Q."/>
            <person name="Gargeya S."/>
            <person name="Fitzgerald M."/>
            <person name="Haas B."/>
            <person name="Abouelleil A."/>
            <person name="Alvarado L."/>
            <person name="Arachchi H.M."/>
            <person name="Berlin A."/>
            <person name="Chapman S.B."/>
            <person name="Gearin G."/>
            <person name="Goldberg J."/>
            <person name="Griggs A."/>
            <person name="Gujja S."/>
            <person name="Hansen M."/>
            <person name="Heiman D."/>
            <person name="Howarth C."/>
            <person name="Larimer J."/>
            <person name="Lui A."/>
            <person name="MacDonald P.J.P."/>
            <person name="McCowen C."/>
            <person name="Montmayeur A."/>
            <person name="Murphy C."/>
            <person name="Neiman D."/>
            <person name="Pearson M."/>
            <person name="Priest M."/>
            <person name="Roberts A."/>
            <person name="Saif S."/>
            <person name="Shea T."/>
            <person name="Sisk P."/>
            <person name="Stolte C."/>
            <person name="Sykes S."/>
            <person name="Wortman J."/>
            <person name="Nusbaum C."/>
            <person name="Birren B."/>
        </authorList>
    </citation>
    <scope>NUCLEOTIDE SEQUENCE [LARGE SCALE GENOMIC DNA]</scope>
    <source>
        <strain evidence="10">H-22</strain>
    </source>
</reference>
<dbReference type="Gene3D" id="3.40.50.300">
    <property type="entry name" value="P-loop containing nucleotide triphosphate hydrolases"/>
    <property type="match status" value="1"/>
</dbReference>
<keyword evidence="2 7" id="KW-0812">Transmembrane</keyword>
<dbReference type="HOGENOM" id="CLU_000604_84_3_12"/>
<dbReference type="AlphaFoldDB" id="A0A0E2E404"/>
<accession>A0A0E2E404</accession>
<dbReference type="PROSITE" id="PS50893">
    <property type="entry name" value="ABC_TRANSPORTER_2"/>
    <property type="match status" value="1"/>
</dbReference>
<dbReference type="EMBL" id="AGDV01000014">
    <property type="protein sequence ID" value="EMB32512.1"/>
    <property type="molecule type" value="Genomic_DNA"/>
</dbReference>
<keyword evidence="5 7" id="KW-1133">Transmembrane helix</keyword>
<dbReference type="InterPro" id="IPR039421">
    <property type="entry name" value="Type_1_exporter"/>
</dbReference>
<dbReference type="GO" id="GO:0015421">
    <property type="term" value="F:ABC-type oligopeptide transporter activity"/>
    <property type="evidence" value="ECO:0007669"/>
    <property type="project" value="TreeGrafter"/>
</dbReference>
<dbReference type="InterPro" id="IPR036640">
    <property type="entry name" value="ABC1_TM_sf"/>
</dbReference>
<feature type="transmembrane region" description="Helical" evidence="7">
    <location>
        <begin position="124"/>
        <end position="143"/>
    </location>
</feature>
<feature type="transmembrane region" description="Helical" evidence="7">
    <location>
        <begin position="149"/>
        <end position="179"/>
    </location>
</feature>
<gene>
    <name evidence="10" type="ORF">HMPREF9726_01736</name>
</gene>
<dbReference type="Proteomes" id="UP000011705">
    <property type="component" value="Chromosome"/>
</dbReference>
<evidence type="ECO:0000256" key="5">
    <source>
        <dbReference type="ARBA" id="ARBA00022989"/>
    </source>
</evidence>
<comment type="caution">
    <text evidence="10">The sequence shown here is derived from an EMBL/GenBank/DDBJ whole genome shotgun (WGS) entry which is preliminary data.</text>
</comment>
<evidence type="ECO:0000313" key="10">
    <source>
        <dbReference type="EMBL" id="EMB32512.1"/>
    </source>
</evidence>
<evidence type="ECO:0000259" key="9">
    <source>
        <dbReference type="PROSITE" id="PS50929"/>
    </source>
</evidence>
<dbReference type="InterPro" id="IPR011527">
    <property type="entry name" value="ABC1_TM_dom"/>
</dbReference>
<dbReference type="Pfam" id="PF00005">
    <property type="entry name" value="ABC_tran"/>
    <property type="match status" value="1"/>
</dbReference>
<dbReference type="PATRIC" id="fig|999432.5.peg.1800"/>
<dbReference type="InterPro" id="IPR027417">
    <property type="entry name" value="P-loop_NTPase"/>
</dbReference>
<feature type="transmembrane region" description="Helical" evidence="7">
    <location>
        <begin position="21"/>
        <end position="45"/>
    </location>
</feature>
<feature type="transmembrane region" description="Helical" evidence="7">
    <location>
        <begin position="247"/>
        <end position="267"/>
    </location>
</feature>
<dbReference type="GO" id="GO:0005886">
    <property type="term" value="C:plasma membrane"/>
    <property type="evidence" value="ECO:0007669"/>
    <property type="project" value="UniProtKB-SubCell"/>
</dbReference>
<evidence type="ECO:0000256" key="1">
    <source>
        <dbReference type="ARBA" id="ARBA00004651"/>
    </source>
</evidence>
<dbReference type="PANTHER" id="PTHR43394">
    <property type="entry name" value="ATP-DEPENDENT PERMEASE MDL1, MITOCHONDRIAL"/>
    <property type="match status" value="1"/>
</dbReference>
<dbReference type="GO" id="GO:0005524">
    <property type="term" value="F:ATP binding"/>
    <property type="evidence" value="ECO:0007669"/>
    <property type="project" value="UniProtKB-KW"/>
</dbReference>
<proteinExistence type="predicted"/>
<keyword evidence="6 7" id="KW-0472">Membrane</keyword>
<protein>
    <recommendedName>
        <fullName evidence="11">ABC transporter domain-containing protein</fullName>
    </recommendedName>
</protein>
<feature type="domain" description="ABC transmembrane type-1" evidence="9">
    <location>
        <begin position="42"/>
        <end position="308"/>
    </location>
</feature>
<feature type="domain" description="ABC transporter" evidence="8">
    <location>
        <begin position="341"/>
        <end position="582"/>
    </location>
</feature>
<comment type="subcellular location">
    <subcellularLocation>
        <location evidence="1">Cell membrane</location>
        <topology evidence="1">Multi-pass membrane protein</topology>
    </subcellularLocation>
</comment>
<dbReference type="InterPro" id="IPR003439">
    <property type="entry name" value="ABC_transporter-like_ATP-bd"/>
</dbReference>
<dbReference type="Pfam" id="PF00664">
    <property type="entry name" value="ABC_membrane"/>
    <property type="match status" value="1"/>
</dbReference>
<dbReference type="SUPFAM" id="SSF52540">
    <property type="entry name" value="P-loop containing nucleoside triphosphate hydrolases"/>
    <property type="match status" value="1"/>
</dbReference>
<dbReference type="SMART" id="SM00382">
    <property type="entry name" value="AAA"/>
    <property type="match status" value="1"/>
</dbReference>
<evidence type="ECO:0000256" key="4">
    <source>
        <dbReference type="ARBA" id="ARBA00022840"/>
    </source>
</evidence>
<evidence type="ECO:0000256" key="2">
    <source>
        <dbReference type="ARBA" id="ARBA00022692"/>
    </source>
</evidence>
<dbReference type="PANTHER" id="PTHR43394:SF1">
    <property type="entry name" value="ATP-BINDING CASSETTE SUB-FAMILY B MEMBER 10, MITOCHONDRIAL"/>
    <property type="match status" value="1"/>
</dbReference>
<evidence type="ECO:0000256" key="6">
    <source>
        <dbReference type="ARBA" id="ARBA00023136"/>
    </source>
</evidence>
<organism evidence="10">
    <name type="scientific">Treponema denticola H-22</name>
    <dbReference type="NCBI Taxonomy" id="999432"/>
    <lineage>
        <taxon>Bacteria</taxon>
        <taxon>Pseudomonadati</taxon>
        <taxon>Spirochaetota</taxon>
        <taxon>Spirochaetia</taxon>
        <taxon>Spirochaetales</taxon>
        <taxon>Treponemataceae</taxon>
        <taxon>Treponema</taxon>
    </lineage>
</organism>
<evidence type="ECO:0000256" key="7">
    <source>
        <dbReference type="SAM" id="Phobius"/>
    </source>
</evidence>
<dbReference type="Gene3D" id="1.20.1560.10">
    <property type="entry name" value="ABC transporter type 1, transmembrane domain"/>
    <property type="match status" value="1"/>
</dbReference>
<sequence length="594" mass="67879">MFKGALYYFVMCWRYDKRFPVVILLKEILNAVKTVMAVVLPKFIIDALFTTQNKEEAVRFLLIYAGTLFAISLITAVLNRATIILKSISFQRFQADIGKKLMQIDYERLETPEFLNLKQKAEQYAYSGGYGFAVILEDSVGLFGKLLTFAGLISVIAMLSPWLVLAVIIIVALNSLVFATTNKHGIKYRMEQSVQERRIGYYSKKMEDFQYGKEIRTYNLAPWFLEKYNQQIKVLGKFYNNIANTRFISGAFNSFTFAVQLIISYFFVIKQTLDSTLSVGNFTMYLAAVSSFASILSEIIKTVVQLSQFNTYFEAFKEYINMPSMENTKGGKPILPENFDIEFQNISFKYGTSEKFALQNVNVKFNSKERIAIIGENGAGKSTFVKLLMRLYEPTEGKILINGIDIKEIDYNHYQTWFAAVFQDFKLFSFSIKENITFGNDKTEEDKKRLENIVSASGLKEVTDKLDKGLETLVYRDFDDAGFTPSGGEGQKIAIARAAYKNAPIVILDEPTAALDPKAENKIYEQFDSFFADKCSLYISHRMAVTKFSDRTLVFDNARIVQDGNHESLMNQEGKYKELYSLQAKYYTDEVNSQ</sequence>